<dbReference type="Proteomes" id="UP000275267">
    <property type="component" value="Unassembled WGS sequence"/>
</dbReference>
<evidence type="ECO:0000313" key="2">
    <source>
        <dbReference type="Proteomes" id="UP000275267"/>
    </source>
</evidence>
<sequence length="67" mass="7429">MKSRFNTLTTLDNHLLSITLHETSDRQLRQTISGSNPKFRNTNTATLFPAANMGAVVCLDLALPITR</sequence>
<reference evidence="2" key="1">
    <citation type="journal article" date="2019" name="Nat. Commun.">
        <title>The genome of broomcorn millet.</title>
        <authorList>
            <person name="Zou C."/>
            <person name="Miki D."/>
            <person name="Li D."/>
            <person name="Tang Q."/>
            <person name="Xiao L."/>
            <person name="Rajput S."/>
            <person name="Deng P."/>
            <person name="Jia W."/>
            <person name="Huang R."/>
            <person name="Zhang M."/>
            <person name="Sun Y."/>
            <person name="Hu J."/>
            <person name="Fu X."/>
            <person name="Schnable P.S."/>
            <person name="Li F."/>
            <person name="Zhang H."/>
            <person name="Feng B."/>
            <person name="Zhu X."/>
            <person name="Liu R."/>
            <person name="Schnable J.C."/>
            <person name="Zhu J.-K."/>
            <person name="Zhang H."/>
        </authorList>
    </citation>
    <scope>NUCLEOTIDE SEQUENCE [LARGE SCALE GENOMIC DNA]</scope>
</reference>
<gene>
    <name evidence="1" type="ORF">C2845_PM12G10780</name>
</gene>
<proteinExistence type="predicted"/>
<comment type="caution">
    <text evidence="1">The sequence shown here is derived from an EMBL/GenBank/DDBJ whole genome shotgun (WGS) entry which is preliminary data.</text>
</comment>
<organism evidence="1 2">
    <name type="scientific">Panicum miliaceum</name>
    <name type="common">Proso millet</name>
    <name type="synonym">Broomcorn millet</name>
    <dbReference type="NCBI Taxonomy" id="4540"/>
    <lineage>
        <taxon>Eukaryota</taxon>
        <taxon>Viridiplantae</taxon>
        <taxon>Streptophyta</taxon>
        <taxon>Embryophyta</taxon>
        <taxon>Tracheophyta</taxon>
        <taxon>Spermatophyta</taxon>
        <taxon>Magnoliopsida</taxon>
        <taxon>Liliopsida</taxon>
        <taxon>Poales</taxon>
        <taxon>Poaceae</taxon>
        <taxon>PACMAD clade</taxon>
        <taxon>Panicoideae</taxon>
        <taxon>Panicodae</taxon>
        <taxon>Paniceae</taxon>
        <taxon>Panicinae</taxon>
        <taxon>Panicum</taxon>
        <taxon>Panicum sect. Panicum</taxon>
    </lineage>
</organism>
<dbReference type="AlphaFoldDB" id="A0A3L6QIF7"/>
<name>A0A3L6QIF7_PANMI</name>
<accession>A0A3L6QIF7</accession>
<protein>
    <submittedName>
        <fullName evidence="1">Uncharacterized protein</fullName>
    </submittedName>
</protein>
<dbReference type="EMBL" id="PQIB02000012">
    <property type="protein sequence ID" value="RLM80448.1"/>
    <property type="molecule type" value="Genomic_DNA"/>
</dbReference>
<evidence type="ECO:0000313" key="1">
    <source>
        <dbReference type="EMBL" id="RLM80448.1"/>
    </source>
</evidence>
<keyword evidence="2" id="KW-1185">Reference proteome</keyword>